<evidence type="ECO:0000313" key="2">
    <source>
        <dbReference type="Proteomes" id="UP000254889"/>
    </source>
</evidence>
<evidence type="ECO:0008006" key="3">
    <source>
        <dbReference type="Google" id="ProtNLM"/>
    </source>
</evidence>
<dbReference type="RefSeq" id="WP_115692431.1">
    <property type="nucleotide sequence ID" value="NZ_CP031417.1"/>
</dbReference>
<protein>
    <recommendedName>
        <fullName evidence="3">Monooxygenase</fullName>
    </recommendedName>
</protein>
<dbReference type="EMBL" id="CP031417">
    <property type="protein sequence ID" value="AXK82052.1"/>
    <property type="molecule type" value="Genomic_DNA"/>
</dbReference>
<dbReference type="KEGG" id="ptaw:DW352_16885"/>
<evidence type="ECO:0000313" key="1">
    <source>
        <dbReference type="EMBL" id="AXK82052.1"/>
    </source>
</evidence>
<dbReference type="SUPFAM" id="SSF54909">
    <property type="entry name" value="Dimeric alpha+beta barrel"/>
    <property type="match status" value="1"/>
</dbReference>
<organism evidence="1 2">
    <name type="scientific">Pseudolabrys taiwanensis</name>
    <dbReference type="NCBI Taxonomy" id="331696"/>
    <lineage>
        <taxon>Bacteria</taxon>
        <taxon>Pseudomonadati</taxon>
        <taxon>Pseudomonadota</taxon>
        <taxon>Alphaproteobacteria</taxon>
        <taxon>Hyphomicrobiales</taxon>
        <taxon>Xanthobacteraceae</taxon>
        <taxon>Pseudolabrys</taxon>
    </lineage>
</organism>
<keyword evidence="2" id="KW-1185">Reference proteome</keyword>
<gene>
    <name evidence="1" type="ORF">DW352_16885</name>
</gene>
<dbReference type="AlphaFoldDB" id="A0A345ZYQ5"/>
<reference evidence="1 2" key="1">
    <citation type="submission" date="2018-07" db="EMBL/GenBank/DDBJ databases">
        <authorList>
            <person name="Quirk P.G."/>
            <person name="Krulwich T.A."/>
        </authorList>
    </citation>
    <scope>NUCLEOTIDE SEQUENCE [LARGE SCALE GENOMIC DNA]</scope>
    <source>
        <strain evidence="1 2">CC-BB4</strain>
    </source>
</reference>
<dbReference type="OrthoDB" id="2065010at2"/>
<proteinExistence type="predicted"/>
<accession>A0A345ZYQ5</accession>
<dbReference type="Gene3D" id="3.30.70.100">
    <property type="match status" value="1"/>
</dbReference>
<dbReference type="Proteomes" id="UP000254889">
    <property type="component" value="Chromosome"/>
</dbReference>
<sequence>MILELVEFPSPKGWTREQVAEEAKHVVPKWQANKELLRKHFLLELNGKTGAGVYIWPSVEAAQRAHNEEWRQSVIKRTGAAPTIRYFDLMLLVDNEQGKVTEFPAAAEIKVSAA</sequence>
<name>A0A345ZYQ5_9HYPH</name>
<dbReference type="InterPro" id="IPR011008">
    <property type="entry name" value="Dimeric_a/b-barrel"/>
</dbReference>